<evidence type="ECO:0000313" key="2">
    <source>
        <dbReference type="RefSeq" id="XP_028135754.1"/>
    </source>
</evidence>
<feature type="signal peptide" evidence="1">
    <location>
        <begin position="1"/>
        <end position="23"/>
    </location>
</feature>
<reference evidence="2" key="1">
    <citation type="submission" date="2025-08" db="UniProtKB">
        <authorList>
            <consortium name="RefSeq"/>
        </authorList>
    </citation>
    <scope>IDENTIFICATION</scope>
    <source>
        <tissue evidence="2">Whole insect</tissue>
    </source>
</reference>
<organism evidence="2">
    <name type="scientific">Diabrotica virgifera virgifera</name>
    <name type="common">western corn rootworm</name>
    <dbReference type="NCBI Taxonomy" id="50390"/>
    <lineage>
        <taxon>Eukaryota</taxon>
        <taxon>Metazoa</taxon>
        <taxon>Ecdysozoa</taxon>
        <taxon>Arthropoda</taxon>
        <taxon>Hexapoda</taxon>
        <taxon>Insecta</taxon>
        <taxon>Pterygota</taxon>
        <taxon>Neoptera</taxon>
        <taxon>Endopterygota</taxon>
        <taxon>Coleoptera</taxon>
        <taxon>Polyphaga</taxon>
        <taxon>Cucujiformia</taxon>
        <taxon>Chrysomeloidea</taxon>
        <taxon>Chrysomelidae</taxon>
        <taxon>Galerucinae</taxon>
        <taxon>Diabroticina</taxon>
        <taxon>Diabroticites</taxon>
        <taxon>Diabrotica</taxon>
    </lineage>
</organism>
<dbReference type="InParanoid" id="A0A6P7FI24"/>
<dbReference type="SUPFAM" id="SSF57184">
    <property type="entry name" value="Growth factor receptor domain"/>
    <property type="match status" value="1"/>
</dbReference>
<proteinExistence type="predicted"/>
<evidence type="ECO:0000256" key="1">
    <source>
        <dbReference type="SAM" id="SignalP"/>
    </source>
</evidence>
<name>A0A6P7FI24_DIAVI</name>
<feature type="chain" id="PRO_5028370949" evidence="1">
    <location>
        <begin position="24"/>
        <end position="104"/>
    </location>
</feature>
<gene>
    <name evidence="2" type="primary">LOC114330564</name>
</gene>
<dbReference type="AlphaFoldDB" id="A0A6P7FI24"/>
<protein>
    <submittedName>
        <fullName evidence="2">Serine protease HTRA3-like</fullName>
    </submittedName>
</protein>
<sequence length="104" mass="11603">MSCYRDSLLFLISIAYLFEISSAEVNCKPDCSLVKVKCIDPRCPANQIEKRVPELCRCCPQCYAVKGLGERCGLQIFAVCKKGLICINNKCSSPSKENIIIHKV</sequence>
<keyword evidence="1" id="KW-0732">Signal</keyword>
<dbReference type="RefSeq" id="XP_028135754.1">
    <property type="nucleotide sequence ID" value="XM_028279953.1"/>
</dbReference>
<accession>A0A6P7FI24</accession>
<dbReference type="InterPro" id="IPR009030">
    <property type="entry name" value="Growth_fac_rcpt_cys_sf"/>
</dbReference>